<evidence type="ECO:0000313" key="2">
    <source>
        <dbReference type="Proteomes" id="UP000823388"/>
    </source>
</evidence>
<keyword evidence="2" id="KW-1185">Reference proteome</keyword>
<name>A0A8T0PP97_PANVG</name>
<sequence>MHGRVGVSGDDGRSIELAAMMAADGEDSRPNP</sequence>
<accession>A0A8T0PP97</accession>
<gene>
    <name evidence="1" type="ORF">PVAP13_8KG352602</name>
</gene>
<comment type="caution">
    <text evidence="1">The sequence shown here is derived from an EMBL/GenBank/DDBJ whole genome shotgun (WGS) entry which is preliminary data.</text>
</comment>
<protein>
    <submittedName>
        <fullName evidence="1">Uncharacterized protein</fullName>
    </submittedName>
</protein>
<dbReference type="Proteomes" id="UP000823388">
    <property type="component" value="Chromosome 8K"/>
</dbReference>
<proteinExistence type="predicted"/>
<reference evidence="1" key="1">
    <citation type="submission" date="2020-05" db="EMBL/GenBank/DDBJ databases">
        <title>WGS assembly of Panicum virgatum.</title>
        <authorList>
            <person name="Lovell J.T."/>
            <person name="Jenkins J."/>
            <person name="Shu S."/>
            <person name="Juenger T.E."/>
            <person name="Schmutz J."/>
        </authorList>
    </citation>
    <scope>NUCLEOTIDE SEQUENCE</scope>
    <source>
        <strain evidence="1">AP13</strain>
    </source>
</reference>
<evidence type="ECO:0000313" key="1">
    <source>
        <dbReference type="EMBL" id="KAG2563440.1"/>
    </source>
</evidence>
<dbReference type="AlphaFoldDB" id="A0A8T0PP97"/>
<dbReference type="EMBL" id="CM029051">
    <property type="protein sequence ID" value="KAG2563440.1"/>
    <property type="molecule type" value="Genomic_DNA"/>
</dbReference>
<organism evidence="1 2">
    <name type="scientific">Panicum virgatum</name>
    <name type="common">Blackwell switchgrass</name>
    <dbReference type="NCBI Taxonomy" id="38727"/>
    <lineage>
        <taxon>Eukaryota</taxon>
        <taxon>Viridiplantae</taxon>
        <taxon>Streptophyta</taxon>
        <taxon>Embryophyta</taxon>
        <taxon>Tracheophyta</taxon>
        <taxon>Spermatophyta</taxon>
        <taxon>Magnoliopsida</taxon>
        <taxon>Liliopsida</taxon>
        <taxon>Poales</taxon>
        <taxon>Poaceae</taxon>
        <taxon>PACMAD clade</taxon>
        <taxon>Panicoideae</taxon>
        <taxon>Panicodae</taxon>
        <taxon>Paniceae</taxon>
        <taxon>Panicinae</taxon>
        <taxon>Panicum</taxon>
        <taxon>Panicum sect. Hiantes</taxon>
    </lineage>
</organism>